<organism evidence="2 3">
    <name type="scientific">Crepidotus variabilis</name>
    <dbReference type="NCBI Taxonomy" id="179855"/>
    <lineage>
        <taxon>Eukaryota</taxon>
        <taxon>Fungi</taxon>
        <taxon>Dikarya</taxon>
        <taxon>Basidiomycota</taxon>
        <taxon>Agaricomycotina</taxon>
        <taxon>Agaricomycetes</taxon>
        <taxon>Agaricomycetidae</taxon>
        <taxon>Agaricales</taxon>
        <taxon>Agaricineae</taxon>
        <taxon>Crepidotaceae</taxon>
        <taxon>Crepidotus</taxon>
    </lineage>
</organism>
<feature type="region of interest" description="Disordered" evidence="1">
    <location>
        <begin position="70"/>
        <end position="129"/>
    </location>
</feature>
<dbReference type="EMBL" id="MU157845">
    <property type="protein sequence ID" value="KAF9529625.1"/>
    <property type="molecule type" value="Genomic_DNA"/>
</dbReference>
<feature type="compositionally biased region" description="Basic and acidic residues" evidence="1">
    <location>
        <begin position="102"/>
        <end position="114"/>
    </location>
</feature>
<feature type="compositionally biased region" description="Acidic residues" evidence="1">
    <location>
        <begin position="77"/>
        <end position="86"/>
    </location>
</feature>
<proteinExistence type="predicted"/>
<keyword evidence="3" id="KW-1185">Reference proteome</keyword>
<comment type="caution">
    <text evidence="2">The sequence shown here is derived from an EMBL/GenBank/DDBJ whole genome shotgun (WGS) entry which is preliminary data.</text>
</comment>
<dbReference type="AlphaFoldDB" id="A0A9P6JRJ5"/>
<evidence type="ECO:0000313" key="2">
    <source>
        <dbReference type="EMBL" id="KAF9529625.1"/>
    </source>
</evidence>
<sequence length="160" mass="17332">MTTQVIEETVASNPCRPIIEPSTRTDIQPTSIPLPEIVNAVLGAKEAPSKGFIVVLDSEKDIVGKPVRFGHWTDKEIETEENEDTSNDGSDGATDDNSTVDGEAKEPCKGDKSEGPLLEDITGGDENKSPLWLGLKVYMQFEDTLGRNSVTIGSVVREED</sequence>
<feature type="non-terminal residue" evidence="2">
    <location>
        <position position="160"/>
    </location>
</feature>
<accession>A0A9P6JRJ5</accession>
<protein>
    <submittedName>
        <fullName evidence="2">Uncharacterized protein</fullName>
    </submittedName>
</protein>
<evidence type="ECO:0000313" key="3">
    <source>
        <dbReference type="Proteomes" id="UP000807306"/>
    </source>
</evidence>
<evidence type="ECO:0000256" key="1">
    <source>
        <dbReference type="SAM" id="MobiDB-lite"/>
    </source>
</evidence>
<name>A0A9P6JRJ5_9AGAR</name>
<dbReference type="Proteomes" id="UP000807306">
    <property type="component" value="Unassembled WGS sequence"/>
</dbReference>
<reference evidence="2" key="1">
    <citation type="submission" date="2020-11" db="EMBL/GenBank/DDBJ databases">
        <authorList>
            <consortium name="DOE Joint Genome Institute"/>
            <person name="Ahrendt S."/>
            <person name="Riley R."/>
            <person name="Andreopoulos W."/>
            <person name="Labutti K."/>
            <person name="Pangilinan J."/>
            <person name="Ruiz-Duenas F.J."/>
            <person name="Barrasa J.M."/>
            <person name="Sanchez-Garcia M."/>
            <person name="Camarero S."/>
            <person name="Miyauchi S."/>
            <person name="Serrano A."/>
            <person name="Linde D."/>
            <person name="Babiker R."/>
            <person name="Drula E."/>
            <person name="Ayuso-Fernandez I."/>
            <person name="Pacheco R."/>
            <person name="Padilla G."/>
            <person name="Ferreira P."/>
            <person name="Barriuso J."/>
            <person name="Kellner H."/>
            <person name="Castanera R."/>
            <person name="Alfaro M."/>
            <person name="Ramirez L."/>
            <person name="Pisabarro A.G."/>
            <person name="Kuo A."/>
            <person name="Tritt A."/>
            <person name="Lipzen A."/>
            <person name="He G."/>
            <person name="Yan M."/>
            <person name="Ng V."/>
            <person name="Cullen D."/>
            <person name="Martin F."/>
            <person name="Rosso M.-N."/>
            <person name="Henrissat B."/>
            <person name="Hibbett D."/>
            <person name="Martinez A.T."/>
            <person name="Grigoriev I.V."/>
        </authorList>
    </citation>
    <scope>NUCLEOTIDE SEQUENCE</scope>
    <source>
        <strain evidence="2">CBS 506.95</strain>
    </source>
</reference>
<gene>
    <name evidence="2" type="ORF">CPB83DRAFT_852445</name>
</gene>